<sequence>MRLSFKFFATALPTSFIFGILAVPASPPAGEVAPPVTGLSAKSTGLTGAYECIWCLFTVLSLGATFF</sequence>
<feature type="transmembrane region" description="Helical" evidence="1">
    <location>
        <begin position="46"/>
        <end position="66"/>
    </location>
</feature>
<organism evidence="2 3">
    <name type="scientific">Mycena alexandri</name>
    <dbReference type="NCBI Taxonomy" id="1745969"/>
    <lineage>
        <taxon>Eukaryota</taxon>
        <taxon>Fungi</taxon>
        <taxon>Dikarya</taxon>
        <taxon>Basidiomycota</taxon>
        <taxon>Agaricomycotina</taxon>
        <taxon>Agaricomycetes</taxon>
        <taxon>Agaricomycetidae</taxon>
        <taxon>Agaricales</taxon>
        <taxon>Marasmiineae</taxon>
        <taxon>Mycenaceae</taxon>
        <taxon>Mycena</taxon>
    </lineage>
</organism>
<accession>A0AAD6SKM2</accession>
<evidence type="ECO:0000313" key="3">
    <source>
        <dbReference type="Proteomes" id="UP001218188"/>
    </source>
</evidence>
<dbReference type="EMBL" id="JARJCM010000110">
    <property type="protein sequence ID" value="KAJ7028646.1"/>
    <property type="molecule type" value="Genomic_DNA"/>
</dbReference>
<name>A0AAD6SKM2_9AGAR</name>
<gene>
    <name evidence="2" type="ORF">C8F04DRAFT_1265797</name>
</gene>
<keyword evidence="1" id="KW-1133">Transmembrane helix</keyword>
<comment type="caution">
    <text evidence="2">The sequence shown here is derived from an EMBL/GenBank/DDBJ whole genome shotgun (WGS) entry which is preliminary data.</text>
</comment>
<keyword evidence="1" id="KW-0472">Membrane</keyword>
<dbReference type="AlphaFoldDB" id="A0AAD6SKM2"/>
<evidence type="ECO:0000256" key="1">
    <source>
        <dbReference type="SAM" id="Phobius"/>
    </source>
</evidence>
<evidence type="ECO:0000313" key="2">
    <source>
        <dbReference type="EMBL" id="KAJ7028646.1"/>
    </source>
</evidence>
<keyword evidence="1" id="KW-0812">Transmembrane</keyword>
<proteinExistence type="predicted"/>
<protein>
    <submittedName>
        <fullName evidence="2">Uncharacterized protein</fullName>
    </submittedName>
</protein>
<keyword evidence="3" id="KW-1185">Reference proteome</keyword>
<dbReference type="Proteomes" id="UP001218188">
    <property type="component" value="Unassembled WGS sequence"/>
</dbReference>
<reference evidence="2" key="1">
    <citation type="submission" date="2023-03" db="EMBL/GenBank/DDBJ databases">
        <title>Massive genome expansion in bonnet fungi (Mycena s.s.) driven by repeated elements and novel gene families across ecological guilds.</title>
        <authorList>
            <consortium name="Lawrence Berkeley National Laboratory"/>
            <person name="Harder C.B."/>
            <person name="Miyauchi S."/>
            <person name="Viragh M."/>
            <person name="Kuo A."/>
            <person name="Thoen E."/>
            <person name="Andreopoulos B."/>
            <person name="Lu D."/>
            <person name="Skrede I."/>
            <person name="Drula E."/>
            <person name="Henrissat B."/>
            <person name="Morin E."/>
            <person name="Kohler A."/>
            <person name="Barry K."/>
            <person name="LaButti K."/>
            <person name="Morin E."/>
            <person name="Salamov A."/>
            <person name="Lipzen A."/>
            <person name="Mereny Z."/>
            <person name="Hegedus B."/>
            <person name="Baldrian P."/>
            <person name="Stursova M."/>
            <person name="Weitz H."/>
            <person name="Taylor A."/>
            <person name="Grigoriev I.V."/>
            <person name="Nagy L.G."/>
            <person name="Martin F."/>
            <person name="Kauserud H."/>
        </authorList>
    </citation>
    <scope>NUCLEOTIDE SEQUENCE</scope>
    <source>
        <strain evidence="2">CBHHK200</strain>
    </source>
</reference>